<evidence type="ECO:0000313" key="2">
    <source>
        <dbReference type="Proteomes" id="UP001234216"/>
    </source>
</evidence>
<dbReference type="Proteomes" id="UP001234216">
    <property type="component" value="Unassembled WGS sequence"/>
</dbReference>
<reference evidence="1" key="1">
    <citation type="submission" date="2023-07" db="EMBL/GenBank/DDBJ databases">
        <title>Comparative genomics of wheat-associated soil bacteria to identify genetic determinants of phenazine resistance.</title>
        <authorList>
            <person name="Mouncey N."/>
        </authorList>
    </citation>
    <scope>NUCLEOTIDE SEQUENCE</scope>
    <source>
        <strain evidence="1">V4I22</strain>
    </source>
</reference>
<proteinExistence type="predicted"/>
<dbReference type="EMBL" id="JAUSZV010000003">
    <property type="protein sequence ID" value="MDQ0904504.1"/>
    <property type="molecule type" value="Genomic_DNA"/>
</dbReference>
<dbReference type="AlphaFoldDB" id="A0AAW8F308"/>
<dbReference type="RefSeq" id="WP_306972092.1">
    <property type="nucleotide sequence ID" value="NZ_JAUSZV010000003.1"/>
</dbReference>
<evidence type="ECO:0000313" key="1">
    <source>
        <dbReference type="EMBL" id="MDQ0904504.1"/>
    </source>
</evidence>
<protein>
    <submittedName>
        <fullName evidence="1">Uncharacterized protein</fullName>
    </submittedName>
</protein>
<name>A0AAW8F308_9ACTN</name>
<organism evidence="1 2">
    <name type="scientific">Streptomyces canus</name>
    <dbReference type="NCBI Taxonomy" id="58343"/>
    <lineage>
        <taxon>Bacteria</taxon>
        <taxon>Bacillati</taxon>
        <taxon>Actinomycetota</taxon>
        <taxon>Actinomycetes</taxon>
        <taxon>Kitasatosporales</taxon>
        <taxon>Streptomycetaceae</taxon>
        <taxon>Streptomyces</taxon>
        <taxon>Streptomyces aurantiacus group</taxon>
    </lineage>
</organism>
<sequence length="134" mass="14449">MPATQQPPIPCPGHLIPDATDRFDAAYRAAKAQRAVFAGIEREGEWWTVKADALTASPDHVVQDAVNVALRAAIVRLVRERETGSDAFAGPVYFMLHGVPREGRARELAAAFHAALYGDLGPLHRAVPGAEVDE</sequence>
<gene>
    <name evidence="1" type="ORF">QFZ22_000489</name>
</gene>
<comment type="caution">
    <text evidence="1">The sequence shown here is derived from an EMBL/GenBank/DDBJ whole genome shotgun (WGS) entry which is preliminary data.</text>
</comment>
<accession>A0AAW8F308</accession>